<reference evidence="2" key="1">
    <citation type="submission" date="2022-08" db="UniProtKB">
        <authorList>
            <consortium name="EnsemblMetazoa"/>
        </authorList>
    </citation>
    <scope>IDENTIFICATION</scope>
    <source>
        <strain evidence="2">EBRO</strain>
    </source>
</reference>
<organism evidence="2">
    <name type="scientific">Anopheles atroparvus</name>
    <name type="common">European mosquito</name>
    <dbReference type="NCBI Taxonomy" id="41427"/>
    <lineage>
        <taxon>Eukaryota</taxon>
        <taxon>Metazoa</taxon>
        <taxon>Ecdysozoa</taxon>
        <taxon>Arthropoda</taxon>
        <taxon>Hexapoda</taxon>
        <taxon>Insecta</taxon>
        <taxon>Pterygota</taxon>
        <taxon>Neoptera</taxon>
        <taxon>Endopterygota</taxon>
        <taxon>Diptera</taxon>
        <taxon>Nematocera</taxon>
        <taxon>Culicoidea</taxon>
        <taxon>Culicidae</taxon>
        <taxon>Anophelinae</taxon>
        <taxon>Anopheles</taxon>
    </lineage>
</organism>
<name>A0A182IK50_ANOAO</name>
<evidence type="ECO:0000313" key="2">
    <source>
        <dbReference type="EnsemblMetazoa" id="AATE000676-PA.1"/>
    </source>
</evidence>
<sequence length="112" mass="11304">MCSAIFRHPVTAIVSFGRRPAANVDVRNGGGGATAAAAASADTLIMLIAEPNVVVTPSLLHTDRSQAGEGGGGGGGRLGGKAERHGTRVQQLRADGEWWLLGATHASGGANY</sequence>
<accession>A0A182IK50</accession>
<protein>
    <submittedName>
        <fullName evidence="2">Uncharacterized protein</fullName>
    </submittedName>
</protein>
<feature type="compositionally biased region" description="Gly residues" evidence="1">
    <location>
        <begin position="68"/>
        <end position="79"/>
    </location>
</feature>
<feature type="region of interest" description="Disordered" evidence="1">
    <location>
        <begin position="61"/>
        <end position="89"/>
    </location>
</feature>
<proteinExistence type="predicted"/>
<dbReference type="EnsemblMetazoa" id="AATE000676-RA">
    <property type="protein sequence ID" value="AATE000676-PA.1"/>
    <property type="gene ID" value="AATE000676"/>
</dbReference>
<dbReference type="AlphaFoldDB" id="A0A182IK50"/>
<dbReference type="VEuPathDB" id="VectorBase:AATE000676"/>
<evidence type="ECO:0000256" key="1">
    <source>
        <dbReference type="SAM" id="MobiDB-lite"/>
    </source>
</evidence>